<sequence length="137" mass="14469">MPAAVFRSFSVTLPESAYPDTRVAARLRFDPALPYGVELAFPPHRPGGEEITWRFGRDLLAEGRLTPAGEGDVRVAPGPDGRILITLGALGPQAERALISTPDTAVAAFLAEAYTEVPPGTETAHLDLAPGLARLLA</sequence>
<keyword evidence="8" id="KW-1185">Reference proteome</keyword>
<comment type="subcellular location">
    <subcellularLocation>
        <location evidence="1">Cell septum</location>
    </subcellularLocation>
</comment>
<dbReference type="GO" id="GO:0030435">
    <property type="term" value="P:sporulation resulting in formation of a cellular spore"/>
    <property type="evidence" value="ECO:0007669"/>
    <property type="project" value="UniProtKB-KW"/>
</dbReference>
<evidence type="ECO:0000256" key="5">
    <source>
        <dbReference type="ARBA" id="ARBA00023210"/>
    </source>
</evidence>
<keyword evidence="4" id="KW-0749">Sporulation</keyword>
<accession>E4N577</accession>
<dbReference type="Pfam" id="PF04686">
    <property type="entry name" value="SsgA"/>
    <property type="match status" value="1"/>
</dbReference>
<keyword evidence="3 7" id="KW-0132">Cell division</keyword>
<dbReference type="PATRIC" id="fig|452652.3.peg.509"/>
<gene>
    <name evidence="7" type="ordered locus">KSE_05120</name>
</gene>
<dbReference type="AlphaFoldDB" id="E4N577"/>
<comment type="similarity">
    <text evidence="2">Belongs to the SsgA family.</text>
</comment>
<dbReference type="STRING" id="452652.KSE_05120"/>
<proteinExistence type="inferred from homology"/>
<evidence type="ECO:0000313" key="7">
    <source>
        <dbReference type="EMBL" id="BAJ26358.1"/>
    </source>
</evidence>
<dbReference type="GO" id="GO:0000917">
    <property type="term" value="P:division septum assembly"/>
    <property type="evidence" value="ECO:0007669"/>
    <property type="project" value="UniProtKB-KW"/>
</dbReference>
<keyword evidence="5" id="KW-0717">Septation</keyword>
<dbReference type="eggNOG" id="ENOG5031J8A">
    <property type="taxonomic scope" value="Bacteria"/>
</dbReference>
<evidence type="ECO:0000256" key="1">
    <source>
        <dbReference type="ARBA" id="ARBA00004431"/>
    </source>
</evidence>
<dbReference type="Gene3D" id="2.30.31.20">
    <property type="entry name" value="Sporulation-specific cell division protein SsgB"/>
    <property type="match status" value="1"/>
</dbReference>
<keyword evidence="6" id="KW-0131">Cell cycle</keyword>
<dbReference type="Proteomes" id="UP000007076">
    <property type="component" value="Chromosome"/>
</dbReference>
<dbReference type="InterPro" id="IPR038658">
    <property type="entry name" value="SsgB_sf"/>
</dbReference>
<protein>
    <submittedName>
        <fullName evidence="7">Putative sporulation and cell division protein</fullName>
    </submittedName>
</protein>
<dbReference type="GO" id="GO:0030428">
    <property type="term" value="C:cell septum"/>
    <property type="evidence" value="ECO:0007669"/>
    <property type="project" value="UniProtKB-SubCell"/>
</dbReference>
<evidence type="ECO:0000256" key="4">
    <source>
        <dbReference type="ARBA" id="ARBA00022969"/>
    </source>
</evidence>
<dbReference type="EMBL" id="AP010968">
    <property type="protein sequence ID" value="BAJ26358.1"/>
    <property type="molecule type" value="Genomic_DNA"/>
</dbReference>
<name>E4N577_KITSK</name>
<organism evidence="7 8">
    <name type="scientific">Kitasatospora setae (strain ATCC 33774 / DSM 43861 / JCM 3304 / KCC A-0304 / NBRC 14216 / KM-6054)</name>
    <name type="common">Streptomyces setae</name>
    <dbReference type="NCBI Taxonomy" id="452652"/>
    <lineage>
        <taxon>Bacteria</taxon>
        <taxon>Bacillati</taxon>
        <taxon>Actinomycetota</taxon>
        <taxon>Actinomycetes</taxon>
        <taxon>Kitasatosporales</taxon>
        <taxon>Streptomycetaceae</taxon>
        <taxon>Kitasatospora</taxon>
    </lineage>
</organism>
<evidence type="ECO:0000256" key="3">
    <source>
        <dbReference type="ARBA" id="ARBA00022618"/>
    </source>
</evidence>
<evidence type="ECO:0000313" key="8">
    <source>
        <dbReference type="Proteomes" id="UP000007076"/>
    </source>
</evidence>
<dbReference type="KEGG" id="ksk:KSE_05120"/>
<dbReference type="HOGENOM" id="CLU_126599_0_1_11"/>
<evidence type="ECO:0000256" key="6">
    <source>
        <dbReference type="ARBA" id="ARBA00023306"/>
    </source>
</evidence>
<dbReference type="InterPro" id="IPR006776">
    <property type="entry name" value="SsgB"/>
</dbReference>
<evidence type="ECO:0000256" key="2">
    <source>
        <dbReference type="ARBA" id="ARBA00009323"/>
    </source>
</evidence>
<reference evidence="7 8" key="1">
    <citation type="journal article" date="2010" name="DNA Res.">
        <title>Genome sequence of Kitasatospora setae NBRC 14216T: an evolutionary snapshot of the family Streptomycetaceae.</title>
        <authorList>
            <person name="Ichikawa N."/>
            <person name="Oguchi A."/>
            <person name="Ikeda H."/>
            <person name="Ishikawa J."/>
            <person name="Kitani S."/>
            <person name="Watanabe Y."/>
            <person name="Nakamura S."/>
            <person name="Katano Y."/>
            <person name="Kishi E."/>
            <person name="Sasagawa M."/>
            <person name="Ankai A."/>
            <person name="Fukui S."/>
            <person name="Hashimoto Y."/>
            <person name="Kamata S."/>
            <person name="Otoguro M."/>
            <person name="Tanikawa S."/>
            <person name="Nihira T."/>
            <person name="Horinouchi S."/>
            <person name="Ohnishi Y."/>
            <person name="Hayakawa M."/>
            <person name="Kuzuyama T."/>
            <person name="Arisawa A."/>
            <person name="Nomoto F."/>
            <person name="Miura H."/>
            <person name="Takahashi Y."/>
            <person name="Fujita N."/>
        </authorList>
    </citation>
    <scope>NUCLEOTIDE SEQUENCE [LARGE SCALE GENOMIC DNA]</scope>
    <source>
        <strain evidence="8">ATCC 33774 / DSM 43861 / JCM 3304 / KCC A-0304 / NBRC 14216 / KM-6054</strain>
    </source>
</reference>